<accession>A0A1G4PKV7</accession>
<proteinExistence type="predicted"/>
<evidence type="ECO:0000256" key="1">
    <source>
        <dbReference type="SAM" id="Phobius"/>
    </source>
</evidence>
<gene>
    <name evidence="2" type="ORF">SAMN02927900_00662</name>
</gene>
<dbReference type="Proteomes" id="UP000199542">
    <property type="component" value="Unassembled WGS sequence"/>
</dbReference>
<dbReference type="EMBL" id="FMTM01000001">
    <property type="protein sequence ID" value="SCW32821.1"/>
    <property type="molecule type" value="Genomic_DNA"/>
</dbReference>
<protein>
    <recommendedName>
        <fullName evidence="4">DUF2946 domain-containing protein</fullName>
    </recommendedName>
</protein>
<evidence type="ECO:0008006" key="4">
    <source>
        <dbReference type="Google" id="ProtNLM"/>
    </source>
</evidence>
<reference evidence="2 3" key="1">
    <citation type="submission" date="2016-10" db="EMBL/GenBank/DDBJ databases">
        <authorList>
            <person name="de Groot N.N."/>
        </authorList>
    </citation>
    <scope>NUCLEOTIDE SEQUENCE [LARGE SCALE GENOMIC DNA]</scope>
    <source>
        <strain evidence="2 3">CGMCC 1.3401</strain>
    </source>
</reference>
<keyword evidence="1" id="KW-1133">Transmembrane helix</keyword>
<dbReference type="AlphaFoldDB" id="A0A1G4PKV7"/>
<evidence type="ECO:0000313" key="3">
    <source>
        <dbReference type="Proteomes" id="UP000199542"/>
    </source>
</evidence>
<keyword evidence="1" id="KW-0812">Transmembrane</keyword>
<evidence type="ECO:0000313" key="2">
    <source>
        <dbReference type="EMBL" id="SCW32821.1"/>
    </source>
</evidence>
<sequence>MKFAHGSLGLLAGRAYLDGMRVFAITTMLFGWLFYSAMSALVGCPMCASMQQPVLAETHHDMIGMDTAGHETGAAKDPCATGDTAHMAFCAVCLIVPPPLTIDTSARSIFAYPSPAVAHGLADLRPAPQAPPPRLV</sequence>
<keyword evidence="1" id="KW-0472">Membrane</keyword>
<organism evidence="2 3">
    <name type="scientific">Rhizobium mongolense subsp. loessense</name>
    <dbReference type="NCBI Taxonomy" id="158890"/>
    <lineage>
        <taxon>Bacteria</taxon>
        <taxon>Pseudomonadati</taxon>
        <taxon>Pseudomonadota</taxon>
        <taxon>Alphaproteobacteria</taxon>
        <taxon>Hyphomicrobiales</taxon>
        <taxon>Rhizobiaceae</taxon>
        <taxon>Rhizobium/Agrobacterium group</taxon>
        <taxon>Rhizobium</taxon>
    </lineage>
</organism>
<feature type="transmembrane region" description="Helical" evidence="1">
    <location>
        <begin position="20"/>
        <end position="42"/>
    </location>
</feature>
<name>A0A1G4PKV7_9HYPH</name>